<keyword evidence="2" id="KW-0732">Signal</keyword>
<feature type="chain" id="PRO_5039252784" description="Lipoprotein" evidence="2">
    <location>
        <begin position="18"/>
        <end position="329"/>
    </location>
</feature>
<evidence type="ECO:0000256" key="2">
    <source>
        <dbReference type="SAM" id="SignalP"/>
    </source>
</evidence>
<evidence type="ECO:0000313" key="3">
    <source>
        <dbReference type="EMBL" id="OMF51601.1"/>
    </source>
</evidence>
<dbReference type="AlphaFoldDB" id="A0A1R1EIF6"/>
<feature type="region of interest" description="Disordered" evidence="1">
    <location>
        <begin position="20"/>
        <end position="84"/>
    </location>
</feature>
<gene>
    <name evidence="3" type="ORF">BK138_25405</name>
</gene>
<feature type="signal peptide" evidence="2">
    <location>
        <begin position="1"/>
        <end position="17"/>
    </location>
</feature>
<name>A0A1R1EIF6_9BACL</name>
<evidence type="ECO:0000256" key="1">
    <source>
        <dbReference type="SAM" id="MobiDB-lite"/>
    </source>
</evidence>
<feature type="compositionally biased region" description="Polar residues" evidence="1">
    <location>
        <begin position="25"/>
        <end position="44"/>
    </location>
</feature>
<dbReference type="RefSeq" id="WP_076173601.1">
    <property type="nucleotide sequence ID" value="NZ_MRTP01000009.1"/>
</dbReference>
<feature type="compositionally biased region" description="Low complexity" evidence="1">
    <location>
        <begin position="49"/>
        <end position="62"/>
    </location>
</feature>
<comment type="caution">
    <text evidence="3">The sequence shown here is derived from an EMBL/GenBank/DDBJ whole genome shotgun (WGS) entry which is preliminary data.</text>
</comment>
<dbReference type="PROSITE" id="PS51257">
    <property type="entry name" value="PROKAR_LIPOPROTEIN"/>
    <property type="match status" value="1"/>
</dbReference>
<dbReference type="EMBL" id="MRTP01000009">
    <property type="protein sequence ID" value="OMF51601.1"/>
    <property type="molecule type" value="Genomic_DNA"/>
</dbReference>
<evidence type="ECO:0000313" key="4">
    <source>
        <dbReference type="Proteomes" id="UP000187172"/>
    </source>
</evidence>
<protein>
    <recommendedName>
        <fullName evidence="5">Lipoprotein</fullName>
    </recommendedName>
</protein>
<organism evidence="3 4">
    <name type="scientific">Paenibacillus rhizosphaerae</name>
    <dbReference type="NCBI Taxonomy" id="297318"/>
    <lineage>
        <taxon>Bacteria</taxon>
        <taxon>Bacillati</taxon>
        <taxon>Bacillota</taxon>
        <taxon>Bacilli</taxon>
        <taxon>Bacillales</taxon>
        <taxon>Paenibacillaceae</taxon>
        <taxon>Paenibacillus</taxon>
    </lineage>
</organism>
<reference evidence="3 4" key="1">
    <citation type="submission" date="2016-11" db="EMBL/GenBank/DDBJ databases">
        <title>Paenibacillus species isolates.</title>
        <authorList>
            <person name="Beno S.M."/>
        </authorList>
    </citation>
    <scope>NUCLEOTIDE SEQUENCE [LARGE SCALE GENOMIC DNA]</scope>
    <source>
        <strain evidence="3 4">FSL R5-0378</strain>
    </source>
</reference>
<evidence type="ECO:0008006" key="5">
    <source>
        <dbReference type="Google" id="ProtNLM"/>
    </source>
</evidence>
<keyword evidence="4" id="KW-1185">Reference proteome</keyword>
<proteinExistence type="predicted"/>
<accession>A0A1R1EIF6</accession>
<sequence>MKKIAAILLLSICIATGCESHKPSADSTSTADPMPSGTVNSTDGINEKPPATAADPPASTPDGGSPQPTSSHEGEAETETPGRLQSSQLMFGYLDAAGSRILAADPEGKQQTPREQFTQAVIAPDELADIRFTKHQARSDQDNGRQNRYNFDHDEGDLFRLSSPVTPADPDAGVVLAQRDAFAGHEFLQVEHAEGSLPEEAAARIKQAKGLNIHSQGLIGQISPDVQLGIVQYDKDGGKPLASLVLITPDTLLFRDFEGTDDPSSTWRVDDGGQMDPQLFHVLFVTRSGHGYTLGYEWWGSEGSNLAVLQQDGGAFRVVQEGGRYTAPM</sequence>
<dbReference type="Proteomes" id="UP000187172">
    <property type="component" value="Unassembled WGS sequence"/>
</dbReference>